<name>A0A1I5IFL5_9FIRM</name>
<dbReference type="Proteomes" id="UP000198806">
    <property type="component" value="Unassembled WGS sequence"/>
</dbReference>
<proteinExistence type="predicted"/>
<evidence type="ECO:0000313" key="4">
    <source>
        <dbReference type="EMBL" id="SFO59333.1"/>
    </source>
</evidence>
<feature type="region of interest" description="Disordered" evidence="1">
    <location>
        <begin position="72"/>
        <end position="99"/>
    </location>
</feature>
<organism evidence="4 5">
    <name type="scientific">Anaerocolumna aminovalerica</name>
    <dbReference type="NCBI Taxonomy" id="1527"/>
    <lineage>
        <taxon>Bacteria</taxon>
        <taxon>Bacillati</taxon>
        <taxon>Bacillota</taxon>
        <taxon>Clostridia</taxon>
        <taxon>Lachnospirales</taxon>
        <taxon>Lachnospiraceae</taxon>
        <taxon>Anaerocolumna</taxon>
    </lineage>
</organism>
<accession>A0A1I5IFL5</accession>
<keyword evidence="5" id="KW-1185">Reference proteome</keyword>
<gene>
    <name evidence="4" type="ORF">SAMN04489757_1449</name>
</gene>
<dbReference type="OrthoDB" id="1912898at2"/>
<feature type="domain" description="Bypass of forespore C C-terminal" evidence="3">
    <location>
        <begin position="194"/>
        <end position="255"/>
    </location>
</feature>
<dbReference type="InterPro" id="IPR015050">
    <property type="entry name" value="BofC_C"/>
</dbReference>
<keyword evidence="2" id="KW-0812">Transmembrane</keyword>
<feature type="compositionally biased region" description="Low complexity" evidence="1">
    <location>
        <begin position="81"/>
        <end position="94"/>
    </location>
</feature>
<sequence length="256" mass="29444">MKIKKAFVYFISFFSLAVMFSVCYFLSYRNALKKFNENAVERNKDLILSLEQNGFLQIDKEGTSTNIAQNVSNGQTGNSTANMNNSDAVNNANNLDSEDNSVPVDTVDEAIILPSTQYILQTYDLTTGNMAEEELKVPSYLVGLTRIQVIEYLHNYMNDLTFDEFKNGLTSFELLTFSEKKVTLRKTYNKDLVENQFFLKSQNGKIVVYYGDQKTVYEYTEVTVEHLTQYEQLKLEEGIFVKDEEELYSILENYSS</sequence>
<evidence type="ECO:0000313" key="5">
    <source>
        <dbReference type="Proteomes" id="UP000198806"/>
    </source>
</evidence>
<keyword evidence="2" id="KW-1133">Transmembrane helix</keyword>
<dbReference type="EMBL" id="FOWD01000044">
    <property type="protein sequence ID" value="SFO59333.1"/>
    <property type="molecule type" value="Genomic_DNA"/>
</dbReference>
<protein>
    <submittedName>
        <fullName evidence="4">BofC C-terminal domain-containing protein</fullName>
    </submittedName>
</protein>
<evidence type="ECO:0000256" key="2">
    <source>
        <dbReference type="SAM" id="Phobius"/>
    </source>
</evidence>
<feature type="transmembrane region" description="Helical" evidence="2">
    <location>
        <begin position="6"/>
        <end position="26"/>
    </location>
</feature>
<evidence type="ECO:0000256" key="1">
    <source>
        <dbReference type="SAM" id="MobiDB-lite"/>
    </source>
</evidence>
<keyword evidence="2" id="KW-0472">Membrane</keyword>
<dbReference type="RefSeq" id="WP_091688443.1">
    <property type="nucleotide sequence ID" value="NZ_BAABFM010000019.1"/>
</dbReference>
<reference evidence="4 5" key="1">
    <citation type="submission" date="2016-10" db="EMBL/GenBank/DDBJ databases">
        <authorList>
            <person name="de Groot N.N."/>
        </authorList>
    </citation>
    <scope>NUCLEOTIDE SEQUENCE [LARGE SCALE GENOMIC DNA]</scope>
    <source>
        <strain evidence="4 5">DSM 1283</strain>
    </source>
</reference>
<dbReference type="Pfam" id="PF08955">
    <property type="entry name" value="BofC_C"/>
    <property type="match status" value="1"/>
</dbReference>
<dbReference type="AlphaFoldDB" id="A0A1I5IFL5"/>
<evidence type="ECO:0000259" key="3">
    <source>
        <dbReference type="Pfam" id="PF08955"/>
    </source>
</evidence>